<feature type="region of interest" description="Disordered" evidence="1">
    <location>
        <begin position="109"/>
        <end position="180"/>
    </location>
</feature>
<proteinExistence type="predicted"/>
<dbReference type="GeneID" id="36591227"/>
<evidence type="ECO:0000313" key="2">
    <source>
        <dbReference type="EMBL" id="PMD59660.1"/>
    </source>
</evidence>
<name>A0A2J6T9E3_9HELO</name>
<dbReference type="RefSeq" id="XP_024736564.1">
    <property type="nucleotide sequence ID" value="XM_024883150.1"/>
</dbReference>
<feature type="compositionally biased region" description="Polar residues" evidence="1">
    <location>
        <begin position="109"/>
        <end position="126"/>
    </location>
</feature>
<dbReference type="EMBL" id="KZ613813">
    <property type="protein sequence ID" value="PMD59660.1"/>
    <property type="molecule type" value="Genomic_DNA"/>
</dbReference>
<keyword evidence="3" id="KW-1185">Reference proteome</keyword>
<protein>
    <submittedName>
        <fullName evidence="2">Uncharacterized protein</fullName>
    </submittedName>
</protein>
<feature type="region of interest" description="Disordered" evidence="1">
    <location>
        <begin position="32"/>
        <end position="64"/>
    </location>
</feature>
<feature type="compositionally biased region" description="Polar residues" evidence="1">
    <location>
        <begin position="33"/>
        <end position="51"/>
    </location>
</feature>
<sequence>MLGCDLFYGLDLVHEYQQEMDELAEQLRRQSHSSEIPTHTSLFEVGKSSNTTERDVTPTPQKQAQQRTINNVASFTWEKKDTQQLHPAIQPEYRSMFHHRSRGVKANVLSQGPNISSNVEDLTSNSSKRDYVSPYATKPPHDKGDPMVNSEDSTSNASEEGAESWNICRAPTKETENVPS</sequence>
<reference evidence="2 3" key="1">
    <citation type="submission" date="2016-04" db="EMBL/GenBank/DDBJ databases">
        <title>A degradative enzymes factory behind the ericoid mycorrhizal symbiosis.</title>
        <authorList>
            <consortium name="DOE Joint Genome Institute"/>
            <person name="Martino E."/>
            <person name="Morin E."/>
            <person name="Grelet G."/>
            <person name="Kuo A."/>
            <person name="Kohler A."/>
            <person name="Daghino S."/>
            <person name="Barry K."/>
            <person name="Choi C."/>
            <person name="Cichocki N."/>
            <person name="Clum A."/>
            <person name="Copeland A."/>
            <person name="Hainaut M."/>
            <person name="Haridas S."/>
            <person name="Labutti K."/>
            <person name="Lindquist E."/>
            <person name="Lipzen A."/>
            <person name="Khouja H.-R."/>
            <person name="Murat C."/>
            <person name="Ohm R."/>
            <person name="Olson A."/>
            <person name="Spatafora J."/>
            <person name="Veneault-Fourrey C."/>
            <person name="Henrissat B."/>
            <person name="Grigoriev I."/>
            <person name="Martin F."/>
            <person name="Perotto S."/>
        </authorList>
    </citation>
    <scope>NUCLEOTIDE SEQUENCE [LARGE SCALE GENOMIC DNA]</scope>
    <source>
        <strain evidence="2 3">E</strain>
    </source>
</reference>
<dbReference type="InParanoid" id="A0A2J6T9E3"/>
<feature type="compositionally biased region" description="Basic and acidic residues" evidence="1">
    <location>
        <begin position="171"/>
        <end position="180"/>
    </location>
</feature>
<dbReference type="Proteomes" id="UP000235371">
    <property type="component" value="Unassembled WGS sequence"/>
</dbReference>
<accession>A0A2J6T9E3</accession>
<gene>
    <name evidence="2" type="ORF">K444DRAFT_630060</name>
</gene>
<dbReference type="AlphaFoldDB" id="A0A2J6T9E3"/>
<organism evidence="2 3">
    <name type="scientific">Hyaloscypha bicolor E</name>
    <dbReference type="NCBI Taxonomy" id="1095630"/>
    <lineage>
        <taxon>Eukaryota</taxon>
        <taxon>Fungi</taxon>
        <taxon>Dikarya</taxon>
        <taxon>Ascomycota</taxon>
        <taxon>Pezizomycotina</taxon>
        <taxon>Leotiomycetes</taxon>
        <taxon>Helotiales</taxon>
        <taxon>Hyaloscyphaceae</taxon>
        <taxon>Hyaloscypha</taxon>
        <taxon>Hyaloscypha bicolor</taxon>
    </lineage>
</organism>
<evidence type="ECO:0000313" key="3">
    <source>
        <dbReference type="Proteomes" id="UP000235371"/>
    </source>
</evidence>
<evidence type="ECO:0000256" key="1">
    <source>
        <dbReference type="SAM" id="MobiDB-lite"/>
    </source>
</evidence>